<protein>
    <recommendedName>
        <fullName evidence="3">Serine/threonine-protein phosphatase 4 regulatory subunit 3-like central domain-containing protein</fullName>
    </recommendedName>
</protein>
<name>A0ABD3CU77_9LAMI</name>
<dbReference type="PANTHER" id="PTHR23318:SF0">
    <property type="entry name" value="SERINE_THREONINE-PROTEIN PHOSPHATASE 4 REGULATORY SUBUNIT 3"/>
    <property type="match status" value="1"/>
</dbReference>
<gene>
    <name evidence="4" type="ORF">CASFOL_022954</name>
</gene>
<dbReference type="AlphaFoldDB" id="A0ABD3CU77"/>
<feature type="domain" description="Serine/threonine-protein phosphatase 4 regulatory subunit 3-like central" evidence="3">
    <location>
        <begin position="11"/>
        <end position="56"/>
    </location>
</feature>
<dbReference type="GO" id="GO:0005634">
    <property type="term" value="C:nucleus"/>
    <property type="evidence" value="ECO:0007669"/>
    <property type="project" value="UniProtKB-SubCell"/>
</dbReference>
<dbReference type="EMBL" id="JAVIJP010000031">
    <property type="protein sequence ID" value="KAL3633192.1"/>
    <property type="molecule type" value="Genomic_DNA"/>
</dbReference>
<reference evidence="5" key="1">
    <citation type="journal article" date="2024" name="IScience">
        <title>Strigolactones Initiate the Formation of Haustorium-like Structures in Castilleja.</title>
        <authorList>
            <person name="Buerger M."/>
            <person name="Peterson D."/>
            <person name="Chory J."/>
        </authorList>
    </citation>
    <scope>NUCLEOTIDE SEQUENCE [LARGE SCALE GENOMIC DNA]</scope>
</reference>
<keyword evidence="2" id="KW-0539">Nucleus</keyword>
<dbReference type="InterPro" id="IPR051137">
    <property type="entry name" value="PP4R3-like"/>
</dbReference>
<dbReference type="Pfam" id="PF04802">
    <property type="entry name" value="PP4R3"/>
    <property type="match status" value="1"/>
</dbReference>
<evidence type="ECO:0000256" key="2">
    <source>
        <dbReference type="ARBA" id="ARBA00023242"/>
    </source>
</evidence>
<comment type="subcellular location">
    <subcellularLocation>
        <location evidence="1">Nucleus</location>
    </subcellularLocation>
</comment>
<dbReference type="PANTHER" id="PTHR23318">
    <property type="entry name" value="ATP SYNTHASE GAMMA-RELATED"/>
    <property type="match status" value="1"/>
</dbReference>
<comment type="caution">
    <text evidence="4">The sequence shown here is derived from an EMBL/GenBank/DDBJ whole genome shotgun (WGS) entry which is preliminary data.</text>
</comment>
<organism evidence="4 5">
    <name type="scientific">Castilleja foliolosa</name>
    <dbReference type="NCBI Taxonomy" id="1961234"/>
    <lineage>
        <taxon>Eukaryota</taxon>
        <taxon>Viridiplantae</taxon>
        <taxon>Streptophyta</taxon>
        <taxon>Embryophyta</taxon>
        <taxon>Tracheophyta</taxon>
        <taxon>Spermatophyta</taxon>
        <taxon>Magnoliopsida</taxon>
        <taxon>eudicotyledons</taxon>
        <taxon>Gunneridae</taxon>
        <taxon>Pentapetalae</taxon>
        <taxon>asterids</taxon>
        <taxon>lamiids</taxon>
        <taxon>Lamiales</taxon>
        <taxon>Orobanchaceae</taxon>
        <taxon>Pedicularideae</taxon>
        <taxon>Castillejinae</taxon>
        <taxon>Castilleja</taxon>
    </lineage>
</organism>
<evidence type="ECO:0000313" key="4">
    <source>
        <dbReference type="EMBL" id="KAL3633192.1"/>
    </source>
</evidence>
<sequence length="77" mass="8633">MAEIPLKLAKPIEDPIVCSKKHQTYRIGYLKDIILPRALNEGIVANFNSIIHSNNAIVRMKAPTTSVESKKTLFRSV</sequence>
<evidence type="ECO:0000259" key="3">
    <source>
        <dbReference type="Pfam" id="PF04802"/>
    </source>
</evidence>
<dbReference type="InterPro" id="IPR006887">
    <property type="entry name" value="P4R3-like_central_dom"/>
</dbReference>
<accession>A0ABD3CU77</accession>
<dbReference type="Proteomes" id="UP001632038">
    <property type="component" value="Unassembled WGS sequence"/>
</dbReference>
<evidence type="ECO:0000313" key="5">
    <source>
        <dbReference type="Proteomes" id="UP001632038"/>
    </source>
</evidence>
<evidence type="ECO:0000256" key="1">
    <source>
        <dbReference type="ARBA" id="ARBA00004123"/>
    </source>
</evidence>
<proteinExistence type="predicted"/>
<keyword evidence="5" id="KW-1185">Reference proteome</keyword>